<protein>
    <submittedName>
        <fullName evidence="1">4813_t:CDS:1</fullName>
    </submittedName>
</protein>
<comment type="caution">
    <text evidence="1">The sequence shown here is derived from an EMBL/GenBank/DDBJ whole genome shotgun (WGS) entry which is preliminary data.</text>
</comment>
<evidence type="ECO:0000313" key="1">
    <source>
        <dbReference type="EMBL" id="CAG8577696.1"/>
    </source>
</evidence>
<dbReference type="AlphaFoldDB" id="A0A9N9BS08"/>
<dbReference type="EMBL" id="CAJVPS010002852">
    <property type="protein sequence ID" value="CAG8577696.1"/>
    <property type="molecule type" value="Genomic_DNA"/>
</dbReference>
<organism evidence="1 2">
    <name type="scientific">Ambispora leptoticha</name>
    <dbReference type="NCBI Taxonomy" id="144679"/>
    <lineage>
        <taxon>Eukaryota</taxon>
        <taxon>Fungi</taxon>
        <taxon>Fungi incertae sedis</taxon>
        <taxon>Mucoromycota</taxon>
        <taxon>Glomeromycotina</taxon>
        <taxon>Glomeromycetes</taxon>
        <taxon>Archaeosporales</taxon>
        <taxon>Ambisporaceae</taxon>
        <taxon>Ambispora</taxon>
    </lineage>
</organism>
<feature type="non-terminal residue" evidence="1">
    <location>
        <position position="1"/>
    </location>
</feature>
<dbReference type="OrthoDB" id="2359100at2759"/>
<accession>A0A9N9BS08</accession>
<keyword evidence="2" id="KW-1185">Reference proteome</keyword>
<evidence type="ECO:0000313" key="2">
    <source>
        <dbReference type="Proteomes" id="UP000789508"/>
    </source>
</evidence>
<name>A0A9N9BS08_9GLOM</name>
<dbReference type="Proteomes" id="UP000789508">
    <property type="component" value="Unassembled WGS sequence"/>
</dbReference>
<sequence length="54" mass="6335">IKQEGRQAGKVAKHMLVSLWGRIFSDERRPGPYRRMAPFISARGHKQYRKKSSH</sequence>
<reference evidence="1" key="1">
    <citation type="submission" date="2021-06" db="EMBL/GenBank/DDBJ databases">
        <authorList>
            <person name="Kallberg Y."/>
            <person name="Tangrot J."/>
            <person name="Rosling A."/>
        </authorList>
    </citation>
    <scope>NUCLEOTIDE SEQUENCE</scope>
    <source>
        <strain evidence="1">FL130A</strain>
    </source>
</reference>
<proteinExistence type="predicted"/>
<gene>
    <name evidence="1" type="ORF">ALEPTO_LOCUS7109</name>
</gene>